<evidence type="ECO:0000313" key="6">
    <source>
        <dbReference type="EMBL" id="HGU40877.1"/>
    </source>
</evidence>
<dbReference type="PANTHER" id="PTHR10996:SF178">
    <property type="entry name" value="2-HYDROXYACID DEHYDROGENASE YGL185C-RELATED"/>
    <property type="match status" value="1"/>
</dbReference>
<dbReference type="SUPFAM" id="SSF51735">
    <property type="entry name" value="NAD(P)-binding Rossmann-fold domains"/>
    <property type="match status" value="1"/>
</dbReference>
<keyword evidence="1 3" id="KW-0560">Oxidoreductase</keyword>
<dbReference type="CDD" id="cd12165">
    <property type="entry name" value="2-Hacid_dh_6"/>
    <property type="match status" value="1"/>
</dbReference>
<name>A0A7C4RWX6_9BACT</name>
<dbReference type="Gene3D" id="3.40.50.720">
    <property type="entry name" value="NAD(P)-binding Rossmann-like Domain"/>
    <property type="match status" value="2"/>
</dbReference>
<sequence>MIVLFLTRMIDYFEKRLEDLRKEFPNVSFVVPRNRSEAEELLRDAEAVVTGHLTTEQLLLARRLKVIFVPWAGVNALPLDVIKERNIVVSNNHGNGKIVAERAIALALAVMGRIVEFHNDLTKGIWHGYEAGARKEDFWFSLQGKKVSILGLGAIGKHIAKLLKGFDCEIMGYKRIVEPVEMVDHVTNNLGEAVAFGKVIFLALPLTSETRGIISPEILKTMHGKFLINVGRGELVDERGLYEALRDGVLAGAGIDTWYLYPESENTVKLPSRYPIHTFRNVVISPHVGGFTIEGQMGRIDETIENIRHYLITGRPLNIVDLEREY</sequence>
<protein>
    <submittedName>
        <fullName evidence="6">Hydroxyacid dehydrogenase</fullName>
    </submittedName>
</protein>
<dbReference type="GO" id="GO:0005829">
    <property type="term" value="C:cytosol"/>
    <property type="evidence" value="ECO:0007669"/>
    <property type="project" value="TreeGrafter"/>
</dbReference>
<dbReference type="GO" id="GO:0051287">
    <property type="term" value="F:NAD binding"/>
    <property type="evidence" value="ECO:0007669"/>
    <property type="project" value="InterPro"/>
</dbReference>
<comment type="similarity">
    <text evidence="3">Belongs to the D-isomer specific 2-hydroxyacid dehydrogenase family.</text>
</comment>
<dbReference type="AlphaFoldDB" id="A0A7C4RWX6"/>
<dbReference type="EMBL" id="DSZY01000030">
    <property type="protein sequence ID" value="HGU40877.1"/>
    <property type="molecule type" value="Genomic_DNA"/>
</dbReference>
<gene>
    <name evidence="6" type="ORF">ENT77_06730</name>
</gene>
<dbReference type="Pfam" id="PF02826">
    <property type="entry name" value="2-Hacid_dh_C"/>
    <property type="match status" value="1"/>
</dbReference>
<feature type="domain" description="D-isomer specific 2-hydroxyacid dehydrogenase NAD-binding" evidence="5">
    <location>
        <begin position="104"/>
        <end position="289"/>
    </location>
</feature>
<evidence type="ECO:0000259" key="5">
    <source>
        <dbReference type="Pfam" id="PF02826"/>
    </source>
</evidence>
<evidence type="ECO:0000256" key="1">
    <source>
        <dbReference type="ARBA" id="ARBA00023002"/>
    </source>
</evidence>
<dbReference type="PANTHER" id="PTHR10996">
    <property type="entry name" value="2-HYDROXYACID DEHYDROGENASE-RELATED"/>
    <property type="match status" value="1"/>
</dbReference>
<feature type="domain" description="D-isomer specific 2-hydroxyacid dehydrogenase catalytic" evidence="4">
    <location>
        <begin position="7"/>
        <end position="320"/>
    </location>
</feature>
<reference evidence="6" key="1">
    <citation type="journal article" date="2020" name="mSystems">
        <title>Genome- and Community-Level Interaction Insights into Carbon Utilization and Element Cycling Functions of Hydrothermarchaeota in Hydrothermal Sediment.</title>
        <authorList>
            <person name="Zhou Z."/>
            <person name="Liu Y."/>
            <person name="Xu W."/>
            <person name="Pan J."/>
            <person name="Luo Z.H."/>
            <person name="Li M."/>
        </authorList>
    </citation>
    <scope>NUCLEOTIDE SEQUENCE [LARGE SCALE GENOMIC DNA]</scope>
    <source>
        <strain evidence="6">SpSt-609</strain>
    </source>
</reference>
<proteinExistence type="inferred from homology"/>
<dbReference type="InterPro" id="IPR006139">
    <property type="entry name" value="D-isomer_2_OHA_DH_cat_dom"/>
</dbReference>
<dbReference type="SUPFAM" id="SSF52283">
    <property type="entry name" value="Formate/glycerate dehydrogenase catalytic domain-like"/>
    <property type="match status" value="1"/>
</dbReference>
<comment type="caution">
    <text evidence="6">The sequence shown here is derived from an EMBL/GenBank/DDBJ whole genome shotgun (WGS) entry which is preliminary data.</text>
</comment>
<dbReference type="InterPro" id="IPR036291">
    <property type="entry name" value="NAD(P)-bd_dom_sf"/>
</dbReference>
<evidence type="ECO:0000256" key="2">
    <source>
        <dbReference type="ARBA" id="ARBA00023027"/>
    </source>
</evidence>
<evidence type="ECO:0000256" key="3">
    <source>
        <dbReference type="RuleBase" id="RU003719"/>
    </source>
</evidence>
<organism evidence="6">
    <name type="scientific">Fervidobacterium thailandense</name>
    <dbReference type="NCBI Taxonomy" id="1008305"/>
    <lineage>
        <taxon>Bacteria</taxon>
        <taxon>Thermotogati</taxon>
        <taxon>Thermotogota</taxon>
        <taxon>Thermotogae</taxon>
        <taxon>Thermotogales</taxon>
        <taxon>Fervidobacteriaceae</taxon>
        <taxon>Fervidobacterium</taxon>
    </lineage>
</organism>
<accession>A0A7C4RWX6</accession>
<dbReference type="GO" id="GO:0016618">
    <property type="term" value="F:hydroxypyruvate reductase [NAD(P)H] activity"/>
    <property type="evidence" value="ECO:0007669"/>
    <property type="project" value="TreeGrafter"/>
</dbReference>
<evidence type="ECO:0000259" key="4">
    <source>
        <dbReference type="Pfam" id="PF00389"/>
    </source>
</evidence>
<keyword evidence="2" id="KW-0520">NAD</keyword>
<dbReference type="GO" id="GO:0030267">
    <property type="term" value="F:glyoxylate reductase (NADPH) activity"/>
    <property type="evidence" value="ECO:0007669"/>
    <property type="project" value="TreeGrafter"/>
</dbReference>
<dbReference type="InterPro" id="IPR006140">
    <property type="entry name" value="D-isomer_DH_NAD-bd"/>
</dbReference>
<dbReference type="Pfam" id="PF00389">
    <property type="entry name" value="2-Hacid_dh"/>
    <property type="match status" value="1"/>
</dbReference>
<dbReference type="InterPro" id="IPR050223">
    <property type="entry name" value="D-isomer_2-hydroxyacid_DH"/>
</dbReference>